<accession>A0AAE4FUE3</accession>
<dbReference type="RefSeq" id="WP_322878405.1">
    <property type="nucleotide sequence ID" value="NZ_JAVMIP010000009.1"/>
</dbReference>
<sequence length="250" mass="28831">MIDDKPLVSIIIPVHNGELFLGEALASIHRQYYEPIEVIVVDDDSTDQTADIAKSDPLVHYLKSSCAGPGPARNRGLEIAKGEFVTFLDSDDFWLDNILGKFVEYLQIRPLVDIVQGLMQPYVLNSELGVFLPDSQPVFLMQLGCCLYRKSLFQKVGTFDESLYSGQDMDWFIRAWELGIIKHRLAQVVLYYRRHDKNITKSIKILQKGRLEAFHRHLQRMKQKNSQIMDNNHSSLMDYLGAWPERLNIF</sequence>
<dbReference type="GO" id="GO:0016758">
    <property type="term" value="F:hexosyltransferase activity"/>
    <property type="evidence" value="ECO:0007669"/>
    <property type="project" value="UniProtKB-ARBA"/>
</dbReference>
<gene>
    <name evidence="2" type="ORF">RIF25_10095</name>
</gene>
<dbReference type="Pfam" id="PF00535">
    <property type="entry name" value="Glycos_transf_2"/>
    <property type="match status" value="1"/>
</dbReference>
<evidence type="ECO:0000313" key="3">
    <source>
        <dbReference type="Proteomes" id="UP001268256"/>
    </source>
</evidence>
<keyword evidence="2" id="KW-0808">Transferase</keyword>
<dbReference type="SUPFAM" id="SSF53448">
    <property type="entry name" value="Nucleotide-diphospho-sugar transferases"/>
    <property type="match status" value="1"/>
</dbReference>
<dbReference type="Proteomes" id="UP001268256">
    <property type="component" value="Unassembled WGS sequence"/>
</dbReference>
<dbReference type="InterPro" id="IPR001173">
    <property type="entry name" value="Glyco_trans_2-like"/>
</dbReference>
<dbReference type="PANTHER" id="PTHR22916">
    <property type="entry name" value="GLYCOSYLTRANSFERASE"/>
    <property type="match status" value="1"/>
</dbReference>
<name>A0AAE4FUE3_9CYAN</name>
<reference evidence="3" key="1">
    <citation type="submission" date="2023-07" db="EMBL/GenBank/DDBJ databases">
        <authorList>
            <person name="Luz R."/>
            <person name="Cordeiro R."/>
            <person name="Fonseca A."/>
            <person name="Goncalves V."/>
        </authorList>
    </citation>
    <scope>NUCLEOTIDE SEQUENCE [LARGE SCALE GENOMIC DNA]</scope>
    <source>
        <strain evidence="3">BACA0444</strain>
    </source>
</reference>
<organism evidence="2 3">
    <name type="scientific">Pseudocalidococcus azoricus BACA0444</name>
    <dbReference type="NCBI Taxonomy" id="2918990"/>
    <lineage>
        <taxon>Bacteria</taxon>
        <taxon>Bacillati</taxon>
        <taxon>Cyanobacteriota</taxon>
        <taxon>Cyanophyceae</taxon>
        <taxon>Acaryochloridales</taxon>
        <taxon>Thermosynechococcaceae</taxon>
        <taxon>Pseudocalidococcus</taxon>
        <taxon>Pseudocalidococcus azoricus</taxon>
    </lineage>
</organism>
<proteinExistence type="predicted"/>
<keyword evidence="2" id="KW-0328">Glycosyltransferase</keyword>
<dbReference type="Gene3D" id="3.90.550.10">
    <property type="entry name" value="Spore Coat Polysaccharide Biosynthesis Protein SpsA, Chain A"/>
    <property type="match status" value="1"/>
</dbReference>
<keyword evidence="3" id="KW-1185">Reference proteome</keyword>
<feature type="domain" description="Glycosyltransferase 2-like" evidence="1">
    <location>
        <begin position="9"/>
        <end position="112"/>
    </location>
</feature>
<dbReference type="AlphaFoldDB" id="A0AAE4FUE3"/>
<dbReference type="PANTHER" id="PTHR22916:SF3">
    <property type="entry name" value="UDP-GLCNAC:BETAGAL BETA-1,3-N-ACETYLGLUCOSAMINYLTRANSFERASE-LIKE PROTEIN 1"/>
    <property type="match status" value="1"/>
</dbReference>
<dbReference type="EMBL" id="JAVMIP010000009">
    <property type="protein sequence ID" value="MDS3861156.1"/>
    <property type="molecule type" value="Genomic_DNA"/>
</dbReference>
<evidence type="ECO:0000259" key="1">
    <source>
        <dbReference type="Pfam" id="PF00535"/>
    </source>
</evidence>
<evidence type="ECO:0000313" key="2">
    <source>
        <dbReference type="EMBL" id="MDS3861156.1"/>
    </source>
</evidence>
<dbReference type="CDD" id="cd00761">
    <property type="entry name" value="Glyco_tranf_GTA_type"/>
    <property type="match status" value="1"/>
</dbReference>
<comment type="caution">
    <text evidence="2">The sequence shown here is derived from an EMBL/GenBank/DDBJ whole genome shotgun (WGS) entry which is preliminary data.</text>
</comment>
<protein>
    <submittedName>
        <fullName evidence="2">Glycosyltransferase family A protein</fullName>
        <ecNumber evidence="2">2.4.-.-</ecNumber>
    </submittedName>
</protein>
<dbReference type="EC" id="2.4.-.-" evidence="2"/>
<dbReference type="InterPro" id="IPR029044">
    <property type="entry name" value="Nucleotide-diphossugar_trans"/>
</dbReference>